<dbReference type="GO" id="GO:0045296">
    <property type="term" value="F:cadherin binding"/>
    <property type="evidence" value="ECO:0007669"/>
    <property type="project" value="TreeGrafter"/>
</dbReference>
<evidence type="ECO:0000256" key="6">
    <source>
        <dbReference type="ARBA" id="ARBA00022837"/>
    </source>
</evidence>
<evidence type="ECO:0000256" key="10">
    <source>
        <dbReference type="PROSITE-ProRule" id="PRU00043"/>
    </source>
</evidence>
<dbReference type="Proteomes" id="UP000663844">
    <property type="component" value="Unassembled WGS sequence"/>
</dbReference>
<dbReference type="EMBL" id="CAJOAZ010022122">
    <property type="protein sequence ID" value="CAF4362818.1"/>
    <property type="molecule type" value="Genomic_DNA"/>
</dbReference>
<proteinExistence type="predicted"/>
<dbReference type="PANTHER" id="PTHR24027:SF438">
    <property type="entry name" value="CADHERIN 23"/>
    <property type="match status" value="1"/>
</dbReference>
<name>A0A820LU70_9BILA</name>
<evidence type="ECO:0000256" key="8">
    <source>
        <dbReference type="ARBA" id="ARBA00023136"/>
    </source>
</evidence>
<dbReference type="GO" id="GO:0005509">
    <property type="term" value="F:calcium ion binding"/>
    <property type="evidence" value="ECO:0007669"/>
    <property type="project" value="UniProtKB-UniRule"/>
</dbReference>
<keyword evidence="8" id="KW-0472">Membrane</keyword>
<keyword evidence="6 10" id="KW-0106">Calcium</keyword>
<keyword evidence="5" id="KW-0677">Repeat</keyword>
<sequence length="190" mass="22171">TSNAGIISTNTSFDYEYKREYKFQVRANDHGQPSLQSFVNIQINIININEYSPVFEHDHYEFLINENETIKFIGQVKAYDKDYGDIINYSLGNHEDLFIIDQNGKIWTQYIFDRELQDEYKLTVIATDNSTIGSTTVTIKIQDINDNPPIFIWPNSNEIRHILSDDHSQRIDINNPSSQFITDIIIRDND</sequence>
<feature type="non-terminal residue" evidence="12">
    <location>
        <position position="190"/>
    </location>
</feature>
<keyword evidence="3" id="KW-0812">Transmembrane</keyword>
<feature type="domain" description="Cadherin" evidence="11">
    <location>
        <begin position="56"/>
        <end position="151"/>
    </location>
</feature>
<dbReference type="InterPro" id="IPR020894">
    <property type="entry name" value="Cadherin_CS"/>
</dbReference>
<evidence type="ECO:0000313" key="13">
    <source>
        <dbReference type="Proteomes" id="UP000663844"/>
    </source>
</evidence>
<comment type="caution">
    <text evidence="12">The sequence shown here is derived from an EMBL/GenBank/DDBJ whole genome shotgun (WGS) entry which is preliminary data.</text>
</comment>
<evidence type="ECO:0000256" key="1">
    <source>
        <dbReference type="ARBA" id="ARBA00004167"/>
    </source>
</evidence>
<dbReference type="Gene3D" id="2.60.40.60">
    <property type="entry name" value="Cadherins"/>
    <property type="match status" value="2"/>
</dbReference>
<dbReference type="GO" id="GO:0007156">
    <property type="term" value="P:homophilic cell adhesion via plasma membrane adhesion molecules"/>
    <property type="evidence" value="ECO:0007669"/>
    <property type="project" value="InterPro"/>
</dbReference>
<keyword evidence="2" id="KW-0245">EGF-like domain</keyword>
<evidence type="ECO:0000313" key="12">
    <source>
        <dbReference type="EMBL" id="CAF4362818.1"/>
    </source>
</evidence>
<evidence type="ECO:0000256" key="5">
    <source>
        <dbReference type="ARBA" id="ARBA00022737"/>
    </source>
</evidence>
<dbReference type="GO" id="GO:0016342">
    <property type="term" value="C:catenin complex"/>
    <property type="evidence" value="ECO:0007669"/>
    <property type="project" value="TreeGrafter"/>
</dbReference>
<evidence type="ECO:0000256" key="2">
    <source>
        <dbReference type="ARBA" id="ARBA00022536"/>
    </source>
</evidence>
<dbReference type="GO" id="GO:0008013">
    <property type="term" value="F:beta-catenin binding"/>
    <property type="evidence" value="ECO:0007669"/>
    <property type="project" value="TreeGrafter"/>
</dbReference>
<evidence type="ECO:0000256" key="7">
    <source>
        <dbReference type="ARBA" id="ARBA00022989"/>
    </source>
</evidence>
<dbReference type="InterPro" id="IPR002126">
    <property type="entry name" value="Cadherin-like_dom"/>
</dbReference>
<evidence type="ECO:0000256" key="9">
    <source>
        <dbReference type="ARBA" id="ARBA00023157"/>
    </source>
</evidence>
<dbReference type="Pfam" id="PF00028">
    <property type="entry name" value="Cadherin"/>
    <property type="match status" value="1"/>
</dbReference>
<feature type="domain" description="Cadherin" evidence="11">
    <location>
        <begin position="2"/>
        <end position="55"/>
    </location>
</feature>
<dbReference type="FunFam" id="2.60.40.60:FF:000058">
    <property type="entry name" value="FAT atypical cadherin 3"/>
    <property type="match status" value="1"/>
</dbReference>
<keyword evidence="9" id="KW-1015">Disulfide bond</keyword>
<dbReference type="SUPFAM" id="SSF49313">
    <property type="entry name" value="Cadherin-like"/>
    <property type="match status" value="2"/>
</dbReference>
<dbReference type="SMART" id="SM00112">
    <property type="entry name" value="CA"/>
    <property type="match status" value="2"/>
</dbReference>
<dbReference type="GO" id="GO:0016477">
    <property type="term" value="P:cell migration"/>
    <property type="evidence" value="ECO:0007669"/>
    <property type="project" value="TreeGrafter"/>
</dbReference>
<protein>
    <recommendedName>
        <fullName evidence="11">Cadherin domain-containing protein</fullName>
    </recommendedName>
</protein>
<organism evidence="12 13">
    <name type="scientific">Adineta steineri</name>
    <dbReference type="NCBI Taxonomy" id="433720"/>
    <lineage>
        <taxon>Eukaryota</taxon>
        <taxon>Metazoa</taxon>
        <taxon>Spiralia</taxon>
        <taxon>Gnathifera</taxon>
        <taxon>Rotifera</taxon>
        <taxon>Eurotatoria</taxon>
        <taxon>Bdelloidea</taxon>
        <taxon>Adinetida</taxon>
        <taxon>Adinetidae</taxon>
        <taxon>Adineta</taxon>
    </lineage>
</organism>
<dbReference type="PRINTS" id="PR00205">
    <property type="entry name" value="CADHERIN"/>
</dbReference>
<dbReference type="InterPro" id="IPR015919">
    <property type="entry name" value="Cadherin-like_sf"/>
</dbReference>
<keyword evidence="4" id="KW-0732">Signal</keyword>
<reference evidence="12" key="1">
    <citation type="submission" date="2021-02" db="EMBL/GenBank/DDBJ databases">
        <authorList>
            <person name="Nowell W R."/>
        </authorList>
    </citation>
    <scope>NUCLEOTIDE SEQUENCE</scope>
</reference>
<keyword evidence="7" id="KW-1133">Transmembrane helix</keyword>
<dbReference type="PANTHER" id="PTHR24027">
    <property type="entry name" value="CADHERIN-23"/>
    <property type="match status" value="1"/>
</dbReference>
<dbReference type="PROSITE" id="PS00232">
    <property type="entry name" value="CADHERIN_1"/>
    <property type="match status" value="1"/>
</dbReference>
<evidence type="ECO:0000256" key="4">
    <source>
        <dbReference type="ARBA" id="ARBA00022729"/>
    </source>
</evidence>
<evidence type="ECO:0000256" key="3">
    <source>
        <dbReference type="ARBA" id="ARBA00022692"/>
    </source>
</evidence>
<gene>
    <name evidence="12" type="ORF">OXD698_LOCUS49406</name>
</gene>
<dbReference type="InterPro" id="IPR039808">
    <property type="entry name" value="Cadherin"/>
</dbReference>
<accession>A0A820LU70</accession>
<dbReference type="PROSITE" id="PS50268">
    <property type="entry name" value="CADHERIN_2"/>
    <property type="match status" value="2"/>
</dbReference>
<comment type="subcellular location">
    <subcellularLocation>
        <location evidence="1">Membrane</location>
        <topology evidence="1">Single-pass membrane protein</topology>
    </subcellularLocation>
</comment>
<dbReference type="CDD" id="cd11304">
    <property type="entry name" value="Cadherin_repeat"/>
    <property type="match status" value="2"/>
</dbReference>
<feature type="non-terminal residue" evidence="12">
    <location>
        <position position="1"/>
    </location>
</feature>
<dbReference type="AlphaFoldDB" id="A0A820LU70"/>
<evidence type="ECO:0000259" key="11">
    <source>
        <dbReference type="PROSITE" id="PS50268"/>
    </source>
</evidence>